<dbReference type="InterPro" id="IPR029052">
    <property type="entry name" value="Metallo-depent_PP-like"/>
</dbReference>
<dbReference type="InterPro" id="IPR050884">
    <property type="entry name" value="CNP_phosphodiesterase-III"/>
</dbReference>
<dbReference type="NCBIfam" id="NF008359">
    <property type="entry name" value="PRK11148.1"/>
    <property type="match status" value="1"/>
</dbReference>
<dbReference type="Pfam" id="PF00149">
    <property type="entry name" value="Metallophos"/>
    <property type="match status" value="1"/>
</dbReference>
<dbReference type="Gene3D" id="3.60.21.10">
    <property type="match status" value="1"/>
</dbReference>
<evidence type="ECO:0000256" key="3">
    <source>
        <dbReference type="ARBA" id="ARBA00023004"/>
    </source>
</evidence>
<dbReference type="InterPro" id="IPR004843">
    <property type="entry name" value="Calcineurin-like_PHP"/>
</dbReference>
<reference evidence="6 7" key="1">
    <citation type="submission" date="2023-12" db="EMBL/GenBank/DDBJ databases">
        <title>Denitrificimonas halotolerans sp. nov.,a novel species isolated from landfill leachate.</title>
        <authorList>
            <person name="Wang S."/>
        </authorList>
    </citation>
    <scope>NUCLEOTIDE SEQUENCE [LARGE SCALE GENOMIC DNA]</scope>
    <source>
        <strain evidence="6 7">JX-1</strain>
    </source>
</reference>
<dbReference type="EC" id="3.1.4.53" evidence="6"/>
<evidence type="ECO:0000313" key="6">
    <source>
        <dbReference type="EMBL" id="MDY7220067.1"/>
    </source>
</evidence>
<dbReference type="PANTHER" id="PTHR42988">
    <property type="entry name" value="PHOSPHOHYDROLASE"/>
    <property type="match status" value="1"/>
</dbReference>
<evidence type="ECO:0000256" key="1">
    <source>
        <dbReference type="ARBA" id="ARBA00022723"/>
    </source>
</evidence>
<organism evidence="6 7">
    <name type="scientific">Denitrificimonas halotolerans</name>
    <dbReference type="NCBI Taxonomy" id="3098930"/>
    <lineage>
        <taxon>Bacteria</taxon>
        <taxon>Pseudomonadati</taxon>
        <taxon>Pseudomonadota</taxon>
        <taxon>Gammaproteobacteria</taxon>
        <taxon>Pseudomonadales</taxon>
        <taxon>Pseudomonadaceae</taxon>
        <taxon>Denitrificimonas</taxon>
    </lineage>
</organism>
<keyword evidence="3" id="KW-0408">Iron</keyword>
<proteinExistence type="inferred from homology"/>
<evidence type="ECO:0000259" key="5">
    <source>
        <dbReference type="Pfam" id="PF00149"/>
    </source>
</evidence>
<dbReference type="RefSeq" id="WP_321554151.1">
    <property type="nucleotide sequence ID" value="NZ_JAXIVU010000017.1"/>
</dbReference>
<keyword evidence="2 6" id="KW-0378">Hydrolase</keyword>
<sequence>MHPTSARSYKTLVQLTDSHLFADLNGGMSGVNTQDSLKQVIDQVRVEQDTIDLLLCTGDISQDGSPASYIRFAEMVSTLNAPMRWLAGNHDEGVVLQQVCADKDWLHSVYDLEYWRIVVLDSSIPEQVHGFLAEEQLKALDQALATAGSRYVLIAVHHHPLPVGSAWMDKIGLHNAEQLLERIALYDNVRAVLCGHVHQTFDQEANGVRWLGTPSTCIQFAPGSAEFALDEQMPGYRWLHLYDEGQLDTGVSRVLDLNVNCSGD</sequence>
<comment type="similarity">
    <text evidence="4">Belongs to the cyclic nucleotide phosphodiesterase class-III family.</text>
</comment>
<dbReference type="PANTHER" id="PTHR42988:SF2">
    <property type="entry name" value="CYCLIC NUCLEOTIDE PHOSPHODIESTERASE CBUA0032-RELATED"/>
    <property type="match status" value="1"/>
</dbReference>
<accession>A0ABU5GU87</accession>
<dbReference type="EMBL" id="JAXIVU010000017">
    <property type="protein sequence ID" value="MDY7220067.1"/>
    <property type="molecule type" value="Genomic_DNA"/>
</dbReference>
<protein>
    <submittedName>
        <fullName evidence="6">3',5'-cyclic-AMP phosphodiesterase</fullName>
        <ecNumber evidence="6">3.1.4.53</ecNumber>
    </submittedName>
</protein>
<evidence type="ECO:0000256" key="4">
    <source>
        <dbReference type="ARBA" id="ARBA00025742"/>
    </source>
</evidence>
<evidence type="ECO:0000313" key="7">
    <source>
        <dbReference type="Proteomes" id="UP001294570"/>
    </source>
</evidence>
<feature type="domain" description="Calcineurin-like phosphoesterase" evidence="5">
    <location>
        <begin position="12"/>
        <end position="199"/>
    </location>
</feature>
<dbReference type="Proteomes" id="UP001294570">
    <property type="component" value="Unassembled WGS sequence"/>
</dbReference>
<dbReference type="GO" id="GO:0004115">
    <property type="term" value="F:3',5'-cyclic-AMP phosphodiesterase activity"/>
    <property type="evidence" value="ECO:0007669"/>
    <property type="project" value="UniProtKB-EC"/>
</dbReference>
<keyword evidence="7" id="KW-1185">Reference proteome</keyword>
<name>A0ABU5GU87_9GAMM</name>
<gene>
    <name evidence="6" type="primary">cpdA</name>
    <name evidence="6" type="ORF">TOI97_10890</name>
</gene>
<keyword evidence="1" id="KW-0479">Metal-binding</keyword>
<dbReference type="CDD" id="cd07402">
    <property type="entry name" value="MPP_GpdQ"/>
    <property type="match status" value="1"/>
</dbReference>
<dbReference type="InterPro" id="IPR026575">
    <property type="entry name" value="GpdQ/CpdA-like"/>
</dbReference>
<dbReference type="SUPFAM" id="SSF56300">
    <property type="entry name" value="Metallo-dependent phosphatases"/>
    <property type="match status" value="1"/>
</dbReference>
<evidence type="ECO:0000256" key="2">
    <source>
        <dbReference type="ARBA" id="ARBA00022801"/>
    </source>
</evidence>
<comment type="caution">
    <text evidence="6">The sequence shown here is derived from an EMBL/GenBank/DDBJ whole genome shotgun (WGS) entry which is preliminary data.</text>
</comment>